<proteinExistence type="predicted"/>
<gene>
    <name evidence="2" type="ORF">Hypma_010883</name>
</gene>
<feature type="transmembrane region" description="Helical" evidence="1">
    <location>
        <begin position="12"/>
        <end position="31"/>
    </location>
</feature>
<name>A0A369JJF0_HYPMA</name>
<dbReference type="Proteomes" id="UP000076154">
    <property type="component" value="Unassembled WGS sequence"/>
</dbReference>
<protein>
    <submittedName>
        <fullName evidence="2">Uncharacterized protein</fullName>
    </submittedName>
</protein>
<evidence type="ECO:0000313" key="2">
    <source>
        <dbReference type="EMBL" id="RDB21978.1"/>
    </source>
</evidence>
<accession>A0A369JJF0</accession>
<keyword evidence="1" id="KW-1133">Transmembrane helix</keyword>
<sequence length="95" mass="10720">MKPISHRQPHLRLNLLSLFPFAVSVVFSLLLRVVGANDPFNRADISSDVCDEVGDTHAFRYPSQPTMLIRIGNINACVVSLIFLLRRYHSTCCFS</sequence>
<evidence type="ECO:0000313" key="3">
    <source>
        <dbReference type="Proteomes" id="UP000076154"/>
    </source>
</evidence>
<keyword evidence="1" id="KW-0812">Transmembrane</keyword>
<dbReference type="InParanoid" id="A0A369JJF0"/>
<dbReference type="EMBL" id="LUEZ02000053">
    <property type="protein sequence ID" value="RDB21978.1"/>
    <property type="molecule type" value="Genomic_DNA"/>
</dbReference>
<keyword evidence="1" id="KW-0472">Membrane</keyword>
<comment type="caution">
    <text evidence="2">The sequence shown here is derived from an EMBL/GenBank/DDBJ whole genome shotgun (WGS) entry which is preliminary data.</text>
</comment>
<keyword evidence="3" id="KW-1185">Reference proteome</keyword>
<evidence type="ECO:0000256" key="1">
    <source>
        <dbReference type="SAM" id="Phobius"/>
    </source>
</evidence>
<organism evidence="2 3">
    <name type="scientific">Hypsizygus marmoreus</name>
    <name type="common">White beech mushroom</name>
    <name type="synonym">Agaricus marmoreus</name>
    <dbReference type="NCBI Taxonomy" id="39966"/>
    <lineage>
        <taxon>Eukaryota</taxon>
        <taxon>Fungi</taxon>
        <taxon>Dikarya</taxon>
        <taxon>Basidiomycota</taxon>
        <taxon>Agaricomycotina</taxon>
        <taxon>Agaricomycetes</taxon>
        <taxon>Agaricomycetidae</taxon>
        <taxon>Agaricales</taxon>
        <taxon>Tricholomatineae</taxon>
        <taxon>Lyophyllaceae</taxon>
        <taxon>Hypsizygus</taxon>
    </lineage>
</organism>
<reference evidence="2" key="1">
    <citation type="submission" date="2018-04" db="EMBL/GenBank/DDBJ databases">
        <title>Whole genome sequencing of Hypsizygus marmoreus.</title>
        <authorList>
            <person name="Choi I.-G."/>
            <person name="Min B."/>
            <person name="Kim J.-G."/>
            <person name="Kim S."/>
            <person name="Oh Y.-L."/>
            <person name="Kong W.-S."/>
            <person name="Park H."/>
            <person name="Jeong J."/>
            <person name="Song E.-S."/>
        </authorList>
    </citation>
    <scope>NUCLEOTIDE SEQUENCE [LARGE SCALE GENOMIC DNA]</scope>
    <source>
        <strain evidence="2">51987-8</strain>
    </source>
</reference>
<feature type="transmembrane region" description="Helical" evidence="1">
    <location>
        <begin position="67"/>
        <end position="85"/>
    </location>
</feature>
<dbReference type="AlphaFoldDB" id="A0A369JJF0"/>